<sequence length="187" mass="20216">MTSLWALVFGGVLIVLAAADGSAIQVEPLKEFKVGGRYGWREPEDNNTSMYDEWATMMRFHVGDSLVFEYHNDSVLSVDKFGYYHCNVSDPILAFNNGNSTVKLDRPGPFYFISGDPVHCLKGQRLIVEVMSPHPIHRSPPSIASPPESGSMAPAISPFSSLAGALAVSSWAFSPVVIAIMAVAAVV</sequence>
<evidence type="ECO:0000256" key="9">
    <source>
        <dbReference type="ARBA" id="ARBA00035011"/>
    </source>
</evidence>
<dbReference type="InterPro" id="IPR003245">
    <property type="entry name" value="Phytocyanin_dom"/>
</dbReference>
<dbReference type="GO" id="GO:0098552">
    <property type="term" value="C:side of membrane"/>
    <property type="evidence" value="ECO:0007669"/>
    <property type="project" value="UniProtKB-KW"/>
</dbReference>
<evidence type="ECO:0000256" key="10">
    <source>
        <dbReference type="SAM" id="Phobius"/>
    </source>
</evidence>
<dbReference type="SUPFAM" id="SSF49503">
    <property type="entry name" value="Cupredoxins"/>
    <property type="match status" value="1"/>
</dbReference>
<reference evidence="13 14" key="1">
    <citation type="journal article" date="2023" name="Hortic Res">
        <title>Pangenome of water caltrop reveals structural variations and asymmetric subgenome divergence after allopolyploidization.</title>
        <authorList>
            <person name="Zhang X."/>
            <person name="Chen Y."/>
            <person name="Wang L."/>
            <person name="Yuan Y."/>
            <person name="Fang M."/>
            <person name="Shi L."/>
            <person name="Lu R."/>
            <person name="Comes H.P."/>
            <person name="Ma Y."/>
            <person name="Chen Y."/>
            <person name="Huang G."/>
            <person name="Zhou Y."/>
            <person name="Zheng Z."/>
            <person name="Qiu Y."/>
        </authorList>
    </citation>
    <scope>NUCLEOTIDE SEQUENCE [LARGE SCALE GENOMIC DNA]</scope>
    <source>
        <strain evidence="13">F231</strain>
    </source>
</reference>
<keyword evidence="8" id="KW-0449">Lipoprotein</keyword>
<evidence type="ECO:0000256" key="3">
    <source>
        <dbReference type="ARBA" id="ARBA00022622"/>
    </source>
</evidence>
<dbReference type="PANTHER" id="PTHR33021">
    <property type="entry name" value="BLUE COPPER PROTEIN"/>
    <property type="match status" value="1"/>
</dbReference>
<feature type="signal peptide" evidence="11">
    <location>
        <begin position="1"/>
        <end position="19"/>
    </location>
</feature>
<feature type="transmembrane region" description="Helical" evidence="10">
    <location>
        <begin position="162"/>
        <end position="186"/>
    </location>
</feature>
<feature type="domain" description="Phytocyanin" evidence="12">
    <location>
        <begin position="30"/>
        <end position="132"/>
    </location>
</feature>
<keyword evidence="5 10" id="KW-0472">Membrane</keyword>
<keyword evidence="10" id="KW-1133">Transmembrane helix</keyword>
<comment type="caution">
    <text evidence="13">The sequence shown here is derived from an EMBL/GenBank/DDBJ whole genome shotgun (WGS) entry which is preliminary data.</text>
</comment>
<keyword evidence="7" id="KW-0325">Glycoprotein</keyword>
<dbReference type="InterPro" id="IPR041846">
    <property type="entry name" value="ENL_dom"/>
</dbReference>
<evidence type="ECO:0000256" key="4">
    <source>
        <dbReference type="ARBA" id="ARBA00022729"/>
    </source>
</evidence>
<dbReference type="Gene3D" id="2.60.40.420">
    <property type="entry name" value="Cupredoxins - blue copper proteins"/>
    <property type="match status" value="1"/>
</dbReference>
<comment type="subcellular location">
    <subcellularLocation>
        <location evidence="1">Cell membrane</location>
        <topology evidence="1">Lipid-anchor</topology>
        <topology evidence="1">GPI-anchor</topology>
    </subcellularLocation>
</comment>
<evidence type="ECO:0000256" key="8">
    <source>
        <dbReference type="ARBA" id="ARBA00023288"/>
    </source>
</evidence>
<comment type="similarity">
    <text evidence="9">Belongs to the early nodulin-like (ENODL) family.</text>
</comment>
<dbReference type="GO" id="GO:0005886">
    <property type="term" value="C:plasma membrane"/>
    <property type="evidence" value="ECO:0007669"/>
    <property type="project" value="UniProtKB-SubCell"/>
</dbReference>
<dbReference type="InterPro" id="IPR008972">
    <property type="entry name" value="Cupredoxin"/>
</dbReference>
<dbReference type="GO" id="GO:0009055">
    <property type="term" value="F:electron transfer activity"/>
    <property type="evidence" value="ECO:0007669"/>
    <property type="project" value="InterPro"/>
</dbReference>
<evidence type="ECO:0000313" key="13">
    <source>
        <dbReference type="EMBL" id="KAK4764748.1"/>
    </source>
</evidence>
<evidence type="ECO:0000256" key="2">
    <source>
        <dbReference type="ARBA" id="ARBA00022475"/>
    </source>
</evidence>
<dbReference type="FunFam" id="2.60.40.420:FF:000010">
    <property type="entry name" value="Early nodulin-like protein 1"/>
    <property type="match status" value="1"/>
</dbReference>
<dbReference type="Pfam" id="PF02298">
    <property type="entry name" value="Cu_bind_like"/>
    <property type="match status" value="1"/>
</dbReference>
<keyword evidence="4 11" id="KW-0732">Signal</keyword>
<evidence type="ECO:0000313" key="14">
    <source>
        <dbReference type="Proteomes" id="UP001346149"/>
    </source>
</evidence>
<proteinExistence type="inferred from homology"/>
<evidence type="ECO:0000256" key="11">
    <source>
        <dbReference type="SAM" id="SignalP"/>
    </source>
</evidence>
<gene>
    <name evidence="13" type="ORF">SAY86_025838</name>
</gene>
<evidence type="ECO:0000259" key="12">
    <source>
        <dbReference type="PROSITE" id="PS51485"/>
    </source>
</evidence>
<feature type="chain" id="PRO_5042815205" description="Phytocyanin domain-containing protein" evidence="11">
    <location>
        <begin position="20"/>
        <end position="187"/>
    </location>
</feature>
<dbReference type="AlphaFoldDB" id="A0AAN7QEA4"/>
<evidence type="ECO:0000256" key="5">
    <source>
        <dbReference type="ARBA" id="ARBA00023136"/>
    </source>
</evidence>
<keyword evidence="6" id="KW-1015">Disulfide bond</keyword>
<evidence type="ECO:0000256" key="1">
    <source>
        <dbReference type="ARBA" id="ARBA00004609"/>
    </source>
</evidence>
<accession>A0AAN7QEA4</accession>
<dbReference type="PROSITE" id="PS51485">
    <property type="entry name" value="PHYTOCYANIN"/>
    <property type="match status" value="1"/>
</dbReference>
<dbReference type="EMBL" id="JAXQNO010000023">
    <property type="protein sequence ID" value="KAK4764748.1"/>
    <property type="molecule type" value="Genomic_DNA"/>
</dbReference>
<evidence type="ECO:0000256" key="7">
    <source>
        <dbReference type="ARBA" id="ARBA00023180"/>
    </source>
</evidence>
<dbReference type="CDD" id="cd11019">
    <property type="entry name" value="OsENODL1_like"/>
    <property type="match status" value="1"/>
</dbReference>
<protein>
    <recommendedName>
        <fullName evidence="12">Phytocyanin domain-containing protein</fullName>
    </recommendedName>
</protein>
<evidence type="ECO:0000256" key="6">
    <source>
        <dbReference type="ARBA" id="ARBA00023157"/>
    </source>
</evidence>
<dbReference type="PANTHER" id="PTHR33021:SF234">
    <property type="entry name" value="EARLY NODULIN-LIKE PROTEIN 7"/>
    <property type="match status" value="1"/>
</dbReference>
<keyword evidence="3" id="KW-0336">GPI-anchor</keyword>
<organism evidence="13 14">
    <name type="scientific">Trapa natans</name>
    <name type="common">Water chestnut</name>
    <dbReference type="NCBI Taxonomy" id="22666"/>
    <lineage>
        <taxon>Eukaryota</taxon>
        <taxon>Viridiplantae</taxon>
        <taxon>Streptophyta</taxon>
        <taxon>Embryophyta</taxon>
        <taxon>Tracheophyta</taxon>
        <taxon>Spermatophyta</taxon>
        <taxon>Magnoliopsida</taxon>
        <taxon>eudicotyledons</taxon>
        <taxon>Gunneridae</taxon>
        <taxon>Pentapetalae</taxon>
        <taxon>rosids</taxon>
        <taxon>malvids</taxon>
        <taxon>Myrtales</taxon>
        <taxon>Lythraceae</taxon>
        <taxon>Trapa</taxon>
    </lineage>
</organism>
<keyword evidence="10" id="KW-0812">Transmembrane</keyword>
<name>A0AAN7QEA4_TRANT</name>
<dbReference type="InterPro" id="IPR039391">
    <property type="entry name" value="Phytocyanin-like"/>
</dbReference>
<keyword evidence="14" id="KW-1185">Reference proteome</keyword>
<keyword evidence="2" id="KW-1003">Cell membrane</keyword>
<dbReference type="Proteomes" id="UP001346149">
    <property type="component" value="Unassembled WGS sequence"/>
</dbReference>